<reference evidence="2" key="1">
    <citation type="submission" date="2020-05" db="EMBL/GenBank/DDBJ databases">
        <authorList>
            <person name="Chiriac C."/>
            <person name="Salcher M."/>
            <person name="Ghai R."/>
            <person name="Kavagutti S V."/>
        </authorList>
    </citation>
    <scope>NUCLEOTIDE SEQUENCE</scope>
</reference>
<dbReference type="InterPro" id="IPR015424">
    <property type="entry name" value="PyrdxlP-dep_Trfase"/>
</dbReference>
<evidence type="ECO:0000313" key="2">
    <source>
        <dbReference type="EMBL" id="CAB4676506.1"/>
    </source>
</evidence>
<dbReference type="EMBL" id="CAEZWW010000107">
    <property type="protein sequence ID" value="CAB4676506.1"/>
    <property type="molecule type" value="Genomic_DNA"/>
</dbReference>
<dbReference type="Gene3D" id="3.90.1150.10">
    <property type="entry name" value="Aspartate Aminotransferase, domain 1"/>
    <property type="match status" value="1"/>
</dbReference>
<dbReference type="AlphaFoldDB" id="A0A6J6MRV8"/>
<dbReference type="SUPFAM" id="SSF53383">
    <property type="entry name" value="PLP-dependent transferases"/>
    <property type="match status" value="1"/>
</dbReference>
<feature type="domain" description="Aminotransferase class V" evidence="1">
    <location>
        <begin position="28"/>
        <end position="395"/>
    </location>
</feature>
<name>A0A6J6MRV8_9ZZZZ</name>
<dbReference type="Gene3D" id="3.40.640.10">
    <property type="entry name" value="Type I PLP-dependent aspartate aminotransferase-like (Major domain)"/>
    <property type="match status" value="1"/>
</dbReference>
<dbReference type="InterPro" id="IPR015421">
    <property type="entry name" value="PyrdxlP-dep_Trfase_major"/>
</dbReference>
<protein>
    <submittedName>
        <fullName evidence="2">Unannotated protein</fullName>
    </submittedName>
</protein>
<dbReference type="Pfam" id="PF00266">
    <property type="entry name" value="Aminotran_5"/>
    <property type="match status" value="1"/>
</dbReference>
<proteinExistence type="predicted"/>
<sequence>MTATGDDSGLDVDQLRQLTPGCLLVNHLNNAGCALPPRTVTDTVVDHLHLEAMIGGYEAHSDASGRIAAVYHSVAQLVGARSDQIALLESATAAWQKAFTAIHHQRPFGSGDRILVSSSEYASNVLPIMQLVKSRGVRLEFIPDDEHGCVDVTAFANLLGDDVAAVVINHCPSQNGLINDVVAIGAALRAADSSAWYLVDACQSIGQLPVAAGEIGADFISATGRKFLRGPRGTGFLYASDRAIAELEPFPLDLHSATWQPDGFEVARGAVKFESWEKSYAAILGLGAAVDYALDCGIEALSTRIAYLSQYARTGLDAISQVTVRDRGLSKSGIVTFTHGRIEAQTLVSLIREAKINVSLSTPDYARVDFDSRAIAAVVRVSPHAYNTTAELDSLLELVTNA</sequence>
<dbReference type="InterPro" id="IPR015422">
    <property type="entry name" value="PyrdxlP-dep_Trfase_small"/>
</dbReference>
<organism evidence="2">
    <name type="scientific">freshwater metagenome</name>
    <dbReference type="NCBI Taxonomy" id="449393"/>
    <lineage>
        <taxon>unclassified sequences</taxon>
        <taxon>metagenomes</taxon>
        <taxon>ecological metagenomes</taxon>
    </lineage>
</organism>
<evidence type="ECO:0000259" key="1">
    <source>
        <dbReference type="Pfam" id="PF00266"/>
    </source>
</evidence>
<accession>A0A6J6MRV8</accession>
<dbReference type="InterPro" id="IPR000192">
    <property type="entry name" value="Aminotrans_V_dom"/>
</dbReference>
<dbReference type="PANTHER" id="PTHR43586:SF24">
    <property type="entry name" value="BLR4730 PROTEIN"/>
    <property type="match status" value="1"/>
</dbReference>
<gene>
    <name evidence="2" type="ORF">UFOPK2310_00936</name>
</gene>
<dbReference type="PANTHER" id="PTHR43586">
    <property type="entry name" value="CYSTEINE DESULFURASE"/>
    <property type="match status" value="1"/>
</dbReference>